<sequence length="257" mass="29055">MARTKTSHLPELTRAAPDSVTFTFPKHSENLNGHSSDTPSTIVTIPPGSSFTTSLHWHVTHTEYIRVISGAALITLSNQTKVYTAEDGIAVIPRYARHEWMRFDRPAHLLSKSQRKGQEKWMEEHGEDVIEKLRGMDLVAEEWTDPGDGEKEVFFRNILSTLKESQWREGWWGVVLMLLQIMLVMWELDNPVVLLDLGGPGDGDGWRGAVETAVTYAFMWSVAMMGKALGLKAVNEEYTPKYLLKAWDEGKAKGKRE</sequence>
<dbReference type="Gene3D" id="2.60.120.10">
    <property type="entry name" value="Jelly Rolls"/>
    <property type="match status" value="1"/>
</dbReference>
<comment type="caution">
    <text evidence="1">The sequence shown here is derived from an EMBL/GenBank/DDBJ whole genome shotgun (WGS) entry which is preliminary data.</text>
</comment>
<dbReference type="Proteomes" id="UP001166286">
    <property type="component" value="Unassembled WGS sequence"/>
</dbReference>
<keyword evidence="2" id="KW-1185">Reference proteome</keyword>
<gene>
    <name evidence="1" type="ORF">JMJ35_004633</name>
</gene>
<dbReference type="SUPFAM" id="SSF51182">
    <property type="entry name" value="RmlC-like cupins"/>
    <property type="match status" value="1"/>
</dbReference>
<reference evidence="1" key="1">
    <citation type="submission" date="2023-03" db="EMBL/GenBank/DDBJ databases">
        <title>Complete genome of Cladonia borealis.</title>
        <authorList>
            <person name="Park H."/>
        </authorList>
    </citation>
    <scope>NUCLEOTIDE SEQUENCE</scope>
    <source>
        <strain evidence="1">ANT050790</strain>
    </source>
</reference>
<name>A0AA39R382_9LECA</name>
<accession>A0AA39R382</accession>
<dbReference type="AlphaFoldDB" id="A0AA39R382"/>
<evidence type="ECO:0000313" key="1">
    <source>
        <dbReference type="EMBL" id="KAK0512616.1"/>
    </source>
</evidence>
<evidence type="ECO:0000313" key="2">
    <source>
        <dbReference type="Proteomes" id="UP001166286"/>
    </source>
</evidence>
<organism evidence="1 2">
    <name type="scientific">Cladonia borealis</name>
    <dbReference type="NCBI Taxonomy" id="184061"/>
    <lineage>
        <taxon>Eukaryota</taxon>
        <taxon>Fungi</taxon>
        <taxon>Dikarya</taxon>
        <taxon>Ascomycota</taxon>
        <taxon>Pezizomycotina</taxon>
        <taxon>Lecanoromycetes</taxon>
        <taxon>OSLEUM clade</taxon>
        <taxon>Lecanoromycetidae</taxon>
        <taxon>Lecanorales</taxon>
        <taxon>Lecanorineae</taxon>
        <taxon>Cladoniaceae</taxon>
        <taxon>Cladonia</taxon>
    </lineage>
</organism>
<proteinExistence type="predicted"/>
<dbReference type="EMBL" id="JAFEKC020000009">
    <property type="protein sequence ID" value="KAK0512616.1"/>
    <property type="molecule type" value="Genomic_DNA"/>
</dbReference>
<dbReference type="InterPro" id="IPR014710">
    <property type="entry name" value="RmlC-like_jellyroll"/>
</dbReference>
<dbReference type="CDD" id="cd02208">
    <property type="entry name" value="cupin_RmlC-like"/>
    <property type="match status" value="1"/>
</dbReference>
<dbReference type="InterPro" id="IPR011051">
    <property type="entry name" value="RmlC_Cupin_sf"/>
</dbReference>
<protein>
    <submittedName>
        <fullName evidence="1">Uncharacterized protein</fullName>
    </submittedName>
</protein>